<proteinExistence type="predicted"/>
<gene>
    <name evidence="1" type="ORF">APS60_04115</name>
</gene>
<dbReference type="Proteomes" id="UP000223982">
    <property type="component" value="Unassembled WGS sequence"/>
</dbReference>
<comment type="caution">
    <text evidence="1">The sequence shown here is derived from an EMBL/GenBank/DDBJ whole genome shotgun (WGS) entry which is preliminary data.</text>
</comment>
<evidence type="ECO:0000313" key="1">
    <source>
        <dbReference type="EMBL" id="PHJ27175.1"/>
    </source>
</evidence>
<name>A0AA44U442_CUTAC</name>
<protein>
    <submittedName>
        <fullName evidence="1">Uncharacterized protein</fullName>
    </submittedName>
</protein>
<evidence type="ECO:0000313" key="2">
    <source>
        <dbReference type="Proteomes" id="UP000223982"/>
    </source>
</evidence>
<sequence>MLRTDTTPNQPDSAWGHLRRPSYLDCRSTSNYAGLKWPLRTRWMTVPTCSVGRSSHAWGHAGAYSTMRSASTERA</sequence>
<organism evidence="1 2">
    <name type="scientific">Cutibacterium acnes</name>
    <name type="common">Propionibacterium acnes</name>
    <dbReference type="NCBI Taxonomy" id="1747"/>
    <lineage>
        <taxon>Bacteria</taxon>
        <taxon>Bacillati</taxon>
        <taxon>Actinomycetota</taxon>
        <taxon>Actinomycetes</taxon>
        <taxon>Propionibacteriales</taxon>
        <taxon>Propionibacteriaceae</taxon>
        <taxon>Cutibacterium</taxon>
    </lineage>
</organism>
<accession>A0AA44U442</accession>
<dbReference type="AlphaFoldDB" id="A0AA44U442"/>
<dbReference type="EMBL" id="LKVB01000004">
    <property type="protein sequence ID" value="PHJ27175.1"/>
    <property type="molecule type" value="Genomic_DNA"/>
</dbReference>
<reference evidence="1 2" key="1">
    <citation type="submission" date="2017-02" db="EMBL/GenBank/DDBJ databases">
        <title>Prevalence of linear plasmids in Propionibacterium acnes isolates obtained from cancerous prostatic tissue.</title>
        <authorList>
            <person name="Davidsson S."/>
            <person name="Bruggemann H."/>
        </authorList>
    </citation>
    <scope>NUCLEOTIDE SEQUENCE [LARGE SCALE GENOMIC DNA]</scope>
    <source>
        <strain evidence="1 2">09-9</strain>
    </source>
</reference>